<gene>
    <name evidence="2" type="ORF">DY000_02013696</name>
</gene>
<keyword evidence="1" id="KW-0812">Transmembrane</keyword>
<evidence type="ECO:0000256" key="1">
    <source>
        <dbReference type="SAM" id="Phobius"/>
    </source>
</evidence>
<accession>A0ABQ7D7X1</accession>
<name>A0ABQ7D7X1_BRACR</name>
<organism evidence="2 3">
    <name type="scientific">Brassica cretica</name>
    <name type="common">Mustard</name>
    <dbReference type="NCBI Taxonomy" id="69181"/>
    <lineage>
        <taxon>Eukaryota</taxon>
        <taxon>Viridiplantae</taxon>
        <taxon>Streptophyta</taxon>
        <taxon>Embryophyta</taxon>
        <taxon>Tracheophyta</taxon>
        <taxon>Spermatophyta</taxon>
        <taxon>Magnoliopsida</taxon>
        <taxon>eudicotyledons</taxon>
        <taxon>Gunneridae</taxon>
        <taxon>Pentapetalae</taxon>
        <taxon>rosids</taxon>
        <taxon>malvids</taxon>
        <taxon>Brassicales</taxon>
        <taxon>Brassicaceae</taxon>
        <taxon>Brassiceae</taxon>
        <taxon>Brassica</taxon>
    </lineage>
</organism>
<keyword evidence="3" id="KW-1185">Reference proteome</keyword>
<dbReference type="EMBL" id="QGKV02000759">
    <property type="protein sequence ID" value="KAF3568556.1"/>
    <property type="molecule type" value="Genomic_DNA"/>
</dbReference>
<keyword evidence="1" id="KW-1133">Transmembrane helix</keyword>
<evidence type="ECO:0000313" key="2">
    <source>
        <dbReference type="EMBL" id="KAF3568556.1"/>
    </source>
</evidence>
<dbReference type="Proteomes" id="UP000266723">
    <property type="component" value="Unassembled WGS sequence"/>
</dbReference>
<feature type="transmembrane region" description="Helical" evidence="1">
    <location>
        <begin position="43"/>
        <end position="66"/>
    </location>
</feature>
<reference evidence="2 3" key="1">
    <citation type="journal article" date="2020" name="BMC Genomics">
        <title>Intraspecific diversification of the crop wild relative Brassica cretica Lam. using demographic model selection.</title>
        <authorList>
            <person name="Kioukis A."/>
            <person name="Michalopoulou V.A."/>
            <person name="Briers L."/>
            <person name="Pirintsos S."/>
            <person name="Studholme D.J."/>
            <person name="Pavlidis P."/>
            <person name="Sarris P.F."/>
        </authorList>
    </citation>
    <scope>NUCLEOTIDE SEQUENCE [LARGE SCALE GENOMIC DNA]</scope>
    <source>
        <strain evidence="3">cv. PFS-1207/04</strain>
    </source>
</reference>
<keyword evidence="1" id="KW-0472">Membrane</keyword>
<proteinExistence type="predicted"/>
<comment type="caution">
    <text evidence="2">The sequence shown here is derived from an EMBL/GenBank/DDBJ whole genome shotgun (WGS) entry which is preliminary data.</text>
</comment>
<protein>
    <submittedName>
        <fullName evidence="2">Uncharacterized protein</fullName>
    </submittedName>
</protein>
<evidence type="ECO:0000313" key="3">
    <source>
        <dbReference type="Proteomes" id="UP000266723"/>
    </source>
</evidence>
<sequence>MKLKIENHSDWEILNARKNPSRSNRDTRSVFLFRRRWNRGSRLAGVTSSSLCFLSVFLSVSLFHIVSTLSKVRLSQQSRLCWKPTELFIPSLPDLISPVAEETFVALAVRTVFTGSEIVIGGSRGVFSTVMYHCGLHSIDIASLPRSTSFDGSELFAPSSPANKLMFEGSMCSTLTFIMISLQFEDPQVHSFSLPLLCRPAFSSYCSYLLSWADSVDQRLNYGFGKNLWFRHGNVGYRSLCLTLATASSSSDPVKLIYLNAVVKVARPSLSGLKHPSLATVIHI</sequence>